<accession>A0AC34FH10</accession>
<reference evidence="2" key="1">
    <citation type="submission" date="2022-11" db="UniProtKB">
        <authorList>
            <consortium name="WormBaseParasite"/>
        </authorList>
    </citation>
    <scope>IDENTIFICATION</scope>
</reference>
<proteinExistence type="predicted"/>
<sequence>MKMDLTDSQATTLTSNRERKTEDSSMIVPSKKARFMATYRHQSFSLPDSIMHYMAMNPKNAEVYQKLVKSCKYFFVKNPILVLSDLRYDSNGWETLMNNGWKDIVTNNISSKLWITDTFDVSPDLENENDIASSIIPKIYQCNVKELSLWDQIISYDEFMVLASAVEDLNFDEGTVKYDDGTVVPLEKLVEKLLNVKQIESSLPSDPSALTFSTFKELLKIPHFVTLDEFRIWNMPETFDVETFYTYMKKNKHTKILLHFHHTVSEDYQTRLEAIVDEIIEVKNHEYKIPFICFDGLDQEKDEKLKTLYHQK</sequence>
<dbReference type="WBParaSite" id="ES5_v2.g16298.t1">
    <property type="protein sequence ID" value="ES5_v2.g16298.t1"/>
    <property type="gene ID" value="ES5_v2.g16298"/>
</dbReference>
<protein>
    <submittedName>
        <fullName evidence="2">Uncharacterized protein</fullName>
    </submittedName>
</protein>
<dbReference type="Proteomes" id="UP000887579">
    <property type="component" value="Unplaced"/>
</dbReference>
<name>A0AC34FH10_9BILA</name>
<organism evidence="1 2">
    <name type="scientific">Panagrolaimus sp. ES5</name>
    <dbReference type="NCBI Taxonomy" id="591445"/>
    <lineage>
        <taxon>Eukaryota</taxon>
        <taxon>Metazoa</taxon>
        <taxon>Ecdysozoa</taxon>
        <taxon>Nematoda</taxon>
        <taxon>Chromadorea</taxon>
        <taxon>Rhabditida</taxon>
        <taxon>Tylenchina</taxon>
        <taxon>Panagrolaimomorpha</taxon>
        <taxon>Panagrolaimoidea</taxon>
        <taxon>Panagrolaimidae</taxon>
        <taxon>Panagrolaimus</taxon>
    </lineage>
</organism>
<evidence type="ECO:0000313" key="1">
    <source>
        <dbReference type="Proteomes" id="UP000887579"/>
    </source>
</evidence>
<evidence type="ECO:0000313" key="2">
    <source>
        <dbReference type="WBParaSite" id="ES5_v2.g16298.t1"/>
    </source>
</evidence>